<keyword evidence="6 7" id="KW-0804">Transcription</keyword>
<accession>A0A0R2FY15</accession>
<proteinExistence type="inferred from homology"/>
<name>A0A0R2FY15_9LACO</name>
<keyword evidence="7" id="KW-0028">Amino-acid biosynthesis</keyword>
<protein>
    <recommendedName>
        <fullName evidence="7">Arginine repressor</fullName>
    </recommendedName>
</protein>
<keyword evidence="11" id="KW-1185">Reference proteome</keyword>
<evidence type="ECO:0000256" key="7">
    <source>
        <dbReference type="HAMAP-Rule" id="MF_00173"/>
    </source>
</evidence>
<dbReference type="OrthoDB" id="9807089at2"/>
<dbReference type="InterPro" id="IPR020900">
    <property type="entry name" value="Arg_repress_DNA-bd"/>
</dbReference>
<keyword evidence="4 7" id="KW-0805">Transcription regulation</keyword>
<evidence type="ECO:0000313" key="10">
    <source>
        <dbReference type="EMBL" id="KRN33314.1"/>
    </source>
</evidence>
<dbReference type="PANTHER" id="PTHR34471">
    <property type="entry name" value="ARGININE REPRESSOR"/>
    <property type="match status" value="1"/>
</dbReference>
<dbReference type="Pfam" id="PF02863">
    <property type="entry name" value="Arg_repressor_C"/>
    <property type="match status" value="1"/>
</dbReference>
<gene>
    <name evidence="7" type="primary">argR</name>
    <name evidence="10" type="ORF">IV68_GL000112</name>
</gene>
<dbReference type="EMBL" id="JQAX01000001">
    <property type="protein sequence ID" value="KRN33314.1"/>
    <property type="molecule type" value="Genomic_DNA"/>
</dbReference>
<sequence>MSIKKAERQALILDLIRQQVIDSQEGLMRALHAAQIDVTQATVSRDIKELRIVRQADSSGQVRYQVLEQGKVKQNQDQVQVAVQQLVKSVQVVAFMIVIKTTSGNGNRVAALLDEANLPGLVGTLAGHDTIYVTSLNETAATTLAAQLNAWR</sequence>
<dbReference type="InterPro" id="IPR036388">
    <property type="entry name" value="WH-like_DNA-bd_sf"/>
</dbReference>
<dbReference type="AlphaFoldDB" id="A0A0R2FY15"/>
<comment type="caution">
    <text evidence="10">The sequence shown here is derived from an EMBL/GenBank/DDBJ whole genome shotgun (WGS) entry which is preliminary data.</text>
</comment>
<dbReference type="GO" id="GO:0006526">
    <property type="term" value="P:L-arginine biosynthetic process"/>
    <property type="evidence" value="ECO:0007669"/>
    <property type="project" value="UniProtKB-UniPathway"/>
</dbReference>
<dbReference type="InterPro" id="IPR036390">
    <property type="entry name" value="WH_DNA-bd_sf"/>
</dbReference>
<evidence type="ECO:0000256" key="2">
    <source>
        <dbReference type="ARBA" id="ARBA00008316"/>
    </source>
</evidence>
<keyword evidence="7" id="KW-0055">Arginine biosynthesis</keyword>
<dbReference type="InterPro" id="IPR020899">
    <property type="entry name" value="Arg_repress_C"/>
</dbReference>
<evidence type="ECO:0000256" key="4">
    <source>
        <dbReference type="ARBA" id="ARBA00023015"/>
    </source>
</evidence>
<evidence type="ECO:0000259" key="8">
    <source>
        <dbReference type="Pfam" id="PF01316"/>
    </source>
</evidence>
<comment type="similarity">
    <text evidence="2 7">Belongs to the ArgR family.</text>
</comment>
<evidence type="ECO:0000256" key="6">
    <source>
        <dbReference type="ARBA" id="ARBA00023163"/>
    </source>
</evidence>
<dbReference type="UniPathway" id="UPA00068"/>
<comment type="subcellular location">
    <subcellularLocation>
        <location evidence="1 7">Cytoplasm</location>
    </subcellularLocation>
</comment>
<dbReference type="GO" id="GO:1900079">
    <property type="term" value="P:regulation of arginine biosynthetic process"/>
    <property type="evidence" value="ECO:0007669"/>
    <property type="project" value="UniProtKB-UniRule"/>
</dbReference>
<dbReference type="Pfam" id="PF01316">
    <property type="entry name" value="Arg_repressor"/>
    <property type="match status" value="1"/>
</dbReference>
<feature type="domain" description="Arginine repressor C-terminal" evidence="9">
    <location>
        <begin position="84"/>
        <end position="149"/>
    </location>
</feature>
<dbReference type="GO" id="GO:0005737">
    <property type="term" value="C:cytoplasm"/>
    <property type="evidence" value="ECO:0007669"/>
    <property type="project" value="UniProtKB-SubCell"/>
</dbReference>
<evidence type="ECO:0000256" key="5">
    <source>
        <dbReference type="ARBA" id="ARBA00023125"/>
    </source>
</evidence>
<keyword evidence="5 7" id="KW-0238">DNA-binding</keyword>
<dbReference type="GO" id="GO:0051259">
    <property type="term" value="P:protein complex oligomerization"/>
    <property type="evidence" value="ECO:0007669"/>
    <property type="project" value="InterPro"/>
</dbReference>
<dbReference type="HAMAP" id="MF_00173">
    <property type="entry name" value="Arg_repressor"/>
    <property type="match status" value="1"/>
</dbReference>
<evidence type="ECO:0000313" key="11">
    <source>
        <dbReference type="Proteomes" id="UP000051296"/>
    </source>
</evidence>
<dbReference type="PATRIC" id="fig|1123500.6.peg.110"/>
<dbReference type="Gene3D" id="1.10.10.10">
    <property type="entry name" value="Winged helix-like DNA-binding domain superfamily/Winged helix DNA-binding domain"/>
    <property type="match status" value="1"/>
</dbReference>
<evidence type="ECO:0000259" key="9">
    <source>
        <dbReference type="Pfam" id="PF02863"/>
    </source>
</evidence>
<dbReference type="SUPFAM" id="SSF55252">
    <property type="entry name" value="C-terminal domain of arginine repressor"/>
    <property type="match status" value="1"/>
</dbReference>
<comment type="pathway">
    <text evidence="7">Amino-acid biosynthesis; L-arginine biosynthesis [regulation].</text>
</comment>
<dbReference type="Proteomes" id="UP000051296">
    <property type="component" value="Unassembled WGS sequence"/>
</dbReference>
<dbReference type="Gene3D" id="3.30.1360.40">
    <property type="match status" value="1"/>
</dbReference>
<dbReference type="SUPFAM" id="SSF46785">
    <property type="entry name" value="Winged helix' DNA-binding domain"/>
    <property type="match status" value="1"/>
</dbReference>
<dbReference type="RefSeq" id="WP_022791191.1">
    <property type="nucleotide sequence ID" value="NZ_ATUU01000001.1"/>
</dbReference>
<evidence type="ECO:0000256" key="1">
    <source>
        <dbReference type="ARBA" id="ARBA00004496"/>
    </source>
</evidence>
<dbReference type="GO" id="GO:0034618">
    <property type="term" value="F:arginine binding"/>
    <property type="evidence" value="ECO:0007669"/>
    <property type="project" value="InterPro"/>
</dbReference>
<dbReference type="STRING" id="1123500.GCA_000420365_00391"/>
<evidence type="ECO:0000256" key="3">
    <source>
        <dbReference type="ARBA" id="ARBA00022490"/>
    </source>
</evidence>
<reference evidence="10 11" key="1">
    <citation type="journal article" date="2015" name="Genome Announc.">
        <title>Expanding the biotechnology potential of lactobacilli through comparative genomics of 213 strains and associated genera.</title>
        <authorList>
            <person name="Sun Z."/>
            <person name="Harris H.M."/>
            <person name="McCann A."/>
            <person name="Guo C."/>
            <person name="Argimon S."/>
            <person name="Zhang W."/>
            <person name="Yang X."/>
            <person name="Jeffery I.B."/>
            <person name="Cooney J.C."/>
            <person name="Kagawa T.F."/>
            <person name="Liu W."/>
            <person name="Song Y."/>
            <person name="Salvetti E."/>
            <person name="Wrobel A."/>
            <person name="Rasinkangas P."/>
            <person name="Parkhill J."/>
            <person name="Rea M.C."/>
            <person name="O'Sullivan O."/>
            <person name="Ritari J."/>
            <person name="Douillard F.P."/>
            <person name="Paul Ross R."/>
            <person name="Yang R."/>
            <person name="Briner A.E."/>
            <person name="Felis G.E."/>
            <person name="de Vos W.M."/>
            <person name="Barrangou R."/>
            <person name="Klaenhammer T.R."/>
            <person name="Caufield P.W."/>
            <person name="Cui Y."/>
            <person name="Zhang H."/>
            <person name="O'Toole P.W."/>
        </authorList>
    </citation>
    <scope>NUCLEOTIDE SEQUENCE [LARGE SCALE GENOMIC DNA]</scope>
    <source>
        <strain evidence="10 11">DSM 20190</strain>
    </source>
</reference>
<organism evidence="10 11">
    <name type="scientific">Weissella halotolerans DSM 20190</name>
    <dbReference type="NCBI Taxonomy" id="1123500"/>
    <lineage>
        <taxon>Bacteria</taxon>
        <taxon>Bacillati</taxon>
        <taxon>Bacillota</taxon>
        <taxon>Bacilli</taxon>
        <taxon>Lactobacillales</taxon>
        <taxon>Lactobacillaceae</taxon>
        <taxon>Weissella</taxon>
    </lineage>
</organism>
<dbReference type="GO" id="GO:0003700">
    <property type="term" value="F:DNA-binding transcription factor activity"/>
    <property type="evidence" value="ECO:0007669"/>
    <property type="project" value="UniProtKB-UniRule"/>
</dbReference>
<dbReference type="PANTHER" id="PTHR34471:SF1">
    <property type="entry name" value="ARGININE REPRESSOR"/>
    <property type="match status" value="1"/>
</dbReference>
<keyword evidence="3 7" id="KW-0963">Cytoplasm</keyword>
<feature type="domain" description="Arginine repressor DNA-binding" evidence="8">
    <location>
        <begin position="3"/>
        <end position="71"/>
    </location>
</feature>
<dbReference type="PRINTS" id="PR01467">
    <property type="entry name" value="ARGREPRESSOR"/>
</dbReference>
<dbReference type="GO" id="GO:0003677">
    <property type="term" value="F:DNA binding"/>
    <property type="evidence" value="ECO:0007669"/>
    <property type="project" value="UniProtKB-KW"/>
</dbReference>
<dbReference type="InterPro" id="IPR036251">
    <property type="entry name" value="Arg_repress_C_sf"/>
</dbReference>
<dbReference type="InParanoid" id="A0A0R2FY15"/>
<dbReference type="eggNOG" id="COG1438">
    <property type="taxonomic scope" value="Bacteria"/>
</dbReference>
<comment type="function">
    <text evidence="7">Regulates arginine biosynthesis genes.</text>
</comment>
<keyword evidence="7" id="KW-0678">Repressor</keyword>
<dbReference type="InterPro" id="IPR001669">
    <property type="entry name" value="Arg_repress"/>
</dbReference>